<evidence type="ECO:0000313" key="2">
    <source>
        <dbReference type="EMBL" id="KAG8073325.1"/>
    </source>
</evidence>
<evidence type="ECO:0000313" key="3">
    <source>
        <dbReference type="Proteomes" id="UP000729402"/>
    </source>
</evidence>
<reference evidence="2" key="2">
    <citation type="submission" date="2021-02" db="EMBL/GenBank/DDBJ databases">
        <authorList>
            <person name="Kimball J.A."/>
            <person name="Haas M.W."/>
            <person name="Macchietto M."/>
            <person name="Kono T."/>
            <person name="Duquette J."/>
            <person name="Shao M."/>
        </authorList>
    </citation>
    <scope>NUCLEOTIDE SEQUENCE</scope>
    <source>
        <tissue evidence="2">Fresh leaf tissue</tissue>
    </source>
</reference>
<dbReference type="EMBL" id="JAAALK010000283">
    <property type="protein sequence ID" value="KAG8073325.1"/>
    <property type="molecule type" value="Genomic_DNA"/>
</dbReference>
<keyword evidence="3" id="KW-1185">Reference proteome</keyword>
<feature type="region of interest" description="Disordered" evidence="1">
    <location>
        <begin position="35"/>
        <end position="57"/>
    </location>
</feature>
<accession>A0A8J5SE78</accession>
<name>A0A8J5SE78_ZIZPA</name>
<evidence type="ECO:0000256" key="1">
    <source>
        <dbReference type="SAM" id="MobiDB-lite"/>
    </source>
</evidence>
<organism evidence="2 3">
    <name type="scientific">Zizania palustris</name>
    <name type="common">Northern wild rice</name>
    <dbReference type="NCBI Taxonomy" id="103762"/>
    <lineage>
        <taxon>Eukaryota</taxon>
        <taxon>Viridiplantae</taxon>
        <taxon>Streptophyta</taxon>
        <taxon>Embryophyta</taxon>
        <taxon>Tracheophyta</taxon>
        <taxon>Spermatophyta</taxon>
        <taxon>Magnoliopsida</taxon>
        <taxon>Liliopsida</taxon>
        <taxon>Poales</taxon>
        <taxon>Poaceae</taxon>
        <taxon>BOP clade</taxon>
        <taxon>Oryzoideae</taxon>
        <taxon>Oryzeae</taxon>
        <taxon>Zizaniinae</taxon>
        <taxon>Zizania</taxon>
    </lineage>
</organism>
<proteinExistence type="predicted"/>
<protein>
    <submittedName>
        <fullName evidence="2">Uncharacterized protein</fullName>
    </submittedName>
</protein>
<reference evidence="2" key="1">
    <citation type="journal article" date="2021" name="bioRxiv">
        <title>Whole Genome Assembly and Annotation of Northern Wild Rice, Zizania palustris L., Supports a Whole Genome Duplication in the Zizania Genus.</title>
        <authorList>
            <person name="Haas M."/>
            <person name="Kono T."/>
            <person name="Macchietto M."/>
            <person name="Millas R."/>
            <person name="McGilp L."/>
            <person name="Shao M."/>
            <person name="Duquette J."/>
            <person name="Hirsch C.N."/>
            <person name="Kimball J."/>
        </authorList>
    </citation>
    <scope>NUCLEOTIDE SEQUENCE</scope>
    <source>
        <tissue evidence="2">Fresh leaf tissue</tissue>
    </source>
</reference>
<sequence length="104" mass="11046">MCFIGIVNPFASALTLCGLQSPADQVNNAAVPREQTRWPAGGGSGVMSLRNGGSSTNRPGFFDPSSWRYFDSRGFGIVTGAYTSPGLDCPKITKMKSADDMLVH</sequence>
<dbReference type="AlphaFoldDB" id="A0A8J5SE78"/>
<dbReference type="Proteomes" id="UP000729402">
    <property type="component" value="Unassembled WGS sequence"/>
</dbReference>
<gene>
    <name evidence="2" type="ORF">GUJ93_ZPchr0006g42633</name>
</gene>
<comment type="caution">
    <text evidence="2">The sequence shown here is derived from an EMBL/GenBank/DDBJ whole genome shotgun (WGS) entry which is preliminary data.</text>
</comment>